<dbReference type="EMBL" id="JAUSVO010000005">
    <property type="protein sequence ID" value="MDQ0439101.1"/>
    <property type="molecule type" value="Genomic_DNA"/>
</dbReference>
<evidence type="ECO:0000313" key="2">
    <source>
        <dbReference type="Proteomes" id="UP001241603"/>
    </source>
</evidence>
<accession>A0ABU0H9V1</accession>
<sequence>MADTPTLQLYLPEPLLAAINAFRREKLASESETDAITAILSDWLTAHGYFRNEDGTRPENLNAENDG</sequence>
<protein>
    <recommendedName>
        <fullName evidence="3">CopG family transcriptional regulator</fullName>
    </recommendedName>
</protein>
<comment type="caution">
    <text evidence="1">The sequence shown here is derived from an EMBL/GenBank/DDBJ whole genome shotgun (WGS) entry which is preliminary data.</text>
</comment>
<gene>
    <name evidence="1" type="ORF">QO014_003502</name>
</gene>
<proteinExistence type="predicted"/>
<dbReference type="Proteomes" id="UP001241603">
    <property type="component" value="Unassembled WGS sequence"/>
</dbReference>
<dbReference type="RefSeq" id="WP_266350003.1">
    <property type="nucleotide sequence ID" value="NZ_JAPKNG010000005.1"/>
</dbReference>
<organism evidence="1 2">
    <name type="scientific">Kaistia dalseonensis</name>
    <dbReference type="NCBI Taxonomy" id="410840"/>
    <lineage>
        <taxon>Bacteria</taxon>
        <taxon>Pseudomonadati</taxon>
        <taxon>Pseudomonadota</taxon>
        <taxon>Alphaproteobacteria</taxon>
        <taxon>Hyphomicrobiales</taxon>
        <taxon>Kaistiaceae</taxon>
        <taxon>Kaistia</taxon>
    </lineage>
</organism>
<evidence type="ECO:0000313" key="1">
    <source>
        <dbReference type="EMBL" id="MDQ0439101.1"/>
    </source>
</evidence>
<evidence type="ECO:0008006" key="3">
    <source>
        <dbReference type="Google" id="ProtNLM"/>
    </source>
</evidence>
<reference evidence="1 2" key="1">
    <citation type="submission" date="2023-07" db="EMBL/GenBank/DDBJ databases">
        <title>Genomic Encyclopedia of Type Strains, Phase IV (KMG-IV): sequencing the most valuable type-strain genomes for metagenomic binning, comparative biology and taxonomic classification.</title>
        <authorList>
            <person name="Goeker M."/>
        </authorList>
    </citation>
    <scope>NUCLEOTIDE SEQUENCE [LARGE SCALE GENOMIC DNA]</scope>
    <source>
        <strain evidence="1 2">B6-8</strain>
    </source>
</reference>
<keyword evidence="2" id="KW-1185">Reference proteome</keyword>
<name>A0ABU0H9V1_9HYPH</name>